<dbReference type="EMBL" id="JABMCE010000080">
    <property type="protein sequence ID" value="NUU14418.1"/>
    <property type="molecule type" value="Genomic_DNA"/>
</dbReference>
<accession>A0AAW3T841</accession>
<sequence length="83" mass="9040">MSILLHHPKVSPATRRELGWARADDGFWVADDAAAFAGTIDRQNGHFSVRNGFAEYIGDYSTLAAAQAALAAHVERARSERPC</sequence>
<protein>
    <submittedName>
        <fullName evidence="1">Uncharacterized protein</fullName>
    </submittedName>
</protein>
<keyword evidence="3" id="KW-1185">Reference proteome</keyword>
<dbReference type="Proteomes" id="UP000590225">
    <property type="component" value="Unassembled WGS sequence"/>
</dbReference>
<evidence type="ECO:0000313" key="3">
    <source>
        <dbReference type="Proteomes" id="UP000573001"/>
    </source>
</evidence>
<organism evidence="1 4">
    <name type="scientific">Curtobacterium pusillum</name>
    <dbReference type="NCBI Taxonomy" id="69373"/>
    <lineage>
        <taxon>Bacteria</taxon>
        <taxon>Bacillati</taxon>
        <taxon>Actinomycetota</taxon>
        <taxon>Actinomycetes</taxon>
        <taxon>Micrococcales</taxon>
        <taxon>Microbacteriaceae</taxon>
        <taxon>Curtobacterium</taxon>
    </lineage>
</organism>
<reference evidence="2 3" key="1">
    <citation type="submission" date="2020-05" db="EMBL/GenBank/DDBJ databases">
        <title>Genome Sequencing of Type Strains.</title>
        <authorList>
            <person name="Lemaire J.F."/>
            <person name="Inderbitzin P."/>
            <person name="Gregorio O.A."/>
            <person name="Collins S.B."/>
            <person name="Wespe N."/>
            <person name="Knight-Connoni V."/>
        </authorList>
    </citation>
    <scope>NUCLEOTIDE SEQUENCE [LARGE SCALE GENOMIC DNA]</scope>
    <source>
        <strain evidence="2 3">ATCC 19096</strain>
    </source>
</reference>
<dbReference type="AlphaFoldDB" id="A0AAW3T841"/>
<evidence type="ECO:0000313" key="1">
    <source>
        <dbReference type="EMBL" id="MBA8991228.1"/>
    </source>
</evidence>
<gene>
    <name evidence="1" type="ORF">FHW23_002497</name>
    <name evidence="2" type="ORF">HP507_11315</name>
</gene>
<reference evidence="1 4" key="2">
    <citation type="submission" date="2020-07" db="EMBL/GenBank/DDBJ databases">
        <title>Above-ground endophytic microbial communities from plants in different locations in the United States.</title>
        <authorList>
            <person name="Frank C."/>
        </authorList>
    </citation>
    <scope>NUCLEOTIDE SEQUENCE [LARGE SCALE GENOMIC DNA]</scope>
    <source>
        <strain evidence="1 4">WPL5_2</strain>
    </source>
</reference>
<evidence type="ECO:0000313" key="2">
    <source>
        <dbReference type="EMBL" id="NUU14418.1"/>
    </source>
</evidence>
<comment type="caution">
    <text evidence="1">The sequence shown here is derived from an EMBL/GenBank/DDBJ whole genome shotgun (WGS) entry which is preliminary data.</text>
</comment>
<dbReference type="RefSeq" id="WP_175351891.1">
    <property type="nucleotide sequence ID" value="NZ_BAAAWQ010000001.1"/>
</dbReference>
<dbReference type="Proteomes" id="UP000573001">
    <property type="component" value="Unassembled WGS sequence"/>
</dbReference>
<name>A0AAW3T841_9MICO</name>
<evidence type="ECO:0000313" key="4">
    <source>
        <dbReference type="Proteomes" id="UP000590225"/>
    </source>
</evidence>
<proteinExistence type="predicted"/>
<dbReference type="EMBL" id="JACGXP010000004">
    <property type="protein sequence ID" value="MBA8991228.1"/>
    <property type="molecule type" value="Genomic_DNA"/>
</dbReference>